<accession>W9SZ40</accession>
<dbReference type="EMBL" id="KE346344">
    <property type="protein sequence ID" value="EXC33815.1"/>
    <property type="molecule type" value="Genomic_DNA"/>
</dbReference>
<reference evidence="3" key="1">
    <citation type="submission" date="2013-01" db="EMBL/GenBank/DDBJ databases">
        <title>Draft Genome Sequence of a Mulberry Tree, Morus notabilis C.K. Schneid.</title>
        <authorList>
            <person name="He N."/>
            <person name="Zhao S."/>
        </authorList>
    </citation>
    <scope>NUCLEOTIDE SEQUENCE</scope>
</reference>
<dbReference type="AlphaFoldDB" id="W9SZ40"/>
<sequence>MKLNSNEKQLAQVAFSITLAPTKRRHFKSEVFNPGEHQIDATLRLGSQTFFAAWIGDRLLILHCLHRGVMGFRERVSVLIDVNQSKKLPSGGTTSISELSMQKRQRHGTKPNQGCLLLFGHRYLVKDTSPRTNNKSLPTYHSQAYLEDKDRAMQGWVDPLNPSLRLPSTHQKSAVGSSHRQASVACLIDLYINWVLQLHTWDFDQPFKPVYCPGFQSIEIRQQSSGVTVSTSRQSSAAQPCPIDKQDRFLQTVQNHVRPIKTSGKPGSVADPENPPMEYHDSRSEV</sequence>
<evidence type="ECO:0000256" key="1">
    <source>
        <dbReference type="SAM" id="MobiDB-lite"/>
    </source>
</evidence>
<organism evidence="2 3">
    <name type="scientific">Morus notabilis</name>
    <dbReference type="NCBI Taxonomy" id="981085"/>
    <lineage>
        <taxon>Eukaryota</taxon>
        <taxon>Viridiplantae</taxon>
        <taxon>Streptophyta</taxon>
        <taxon>Embryophyta</taxon>
        <taxon>Tracheophyta</taxon>
        <taxon>Spermatophyta</taxon>
        <taxon>Magnoliopsida</taxon>
        <taxon>eudicotyledons</taxon>
        <taxon>Gunneridae</taxon>
        <taxon>Pentapetalae</taxon>
        <taxon>rosids</taxon>
        <taxon>fabids</taxon>
        <taxon>Rosales</taxon>
        <taxon>Moraceae</taxon>
        <taxon>Moreae</taxon>
        <taxon>Morus</taxon>
    </lineage>
</organism>
<evidence type="ECO:0000313" key="3">
    <source>
        <dbReference type="Proteomes" id="UP000030645"/>
    </source>
</evidence>
<feature type="region of interest" description="Disordered" evidence="1">
    <location>
        <begin position="256"/>
        <end position="286"/>
    </location>
</feature>
<gene>
    <name evidence="2" type="ORF">L484_015553</name>
</gene>
<dbReference type="Proteomes" id="UP000030645">
    <property type="component" value="Unassembled WGS sequence"/>
</dbReference>
<name>W9SZ40_9ROSA</name>
<proteinExistence type="predicted"/>
<protein>
    <submittedName>
        <fullName evidence="2">Uncharacterized protein</fullName>
    </submittedName>
</protein>
<evidence type="ECO:0000313" key="2">
    <source>
        <dbReference type="EMBL" id="EXC33815.1"/>
    </source>
</evidence>
<keyword evidence="3" id="KW-1185">Reference proteome</keyword>